<dbReference type="EMBL" id="FXBM01000001">
    <property type="protein sequence ID" value="SMH30682.1"/>
    <property type="molecule type" value="Genomic_DNA"/>
</dbReference>
<accession>A0A1X7N202</accession>
<dbReference type="PANTHER" id="PTHR43133">
    <property type="entry name" value="RNA POLYMERASE ECF-TYPE SIGMA FACTO"/>
    <property type="match status" value="1"/>
</dbReference>
<dbReference type="AlphaFoldDB" id="A0A1X7N202"/>
<evidence type="ECO:0000256" key="2">
    <source>
        <dbReference type="ARBA" id="ARBA00023015"/>
    </source>
</evidence>
<dbReference type="GO" id="GO:0006352">
    <property type="term" value="P:DNA-templated transcription initiation"/>
    <property type="evidence" value="ECO:0007669"/>
    <property type="project" value="InterPro"/>
</dbReference>
<evidence type="ECO:0000256" key="3">
    <source>
        <dbReference type="ARBA" id="ARBA00023082"/>
    </source>
</evidence>
<keyword evidence="2" id="KW-0805">Transcription regulation</keyword>
<dbReference type="Proteomes" id="UP000193711">
    <property type="component" value="Unassembled WGS sequence"/>
</dbReference>
<dbReference type="OrthoDB" id="3747638at2"/>
<dbReference type="Gene3D" id="1.10.10.10">
    <property type="entry name" value="Winged helix-like DNA-binding domain superfamily/Winged helix DNA-binding domain"/>
    <property type="match status" value="1"/>
</dbReference>
<dbReference type="InterPro" id="IPR013325">
    <property type="entry name" value="RNA_pol_sigma_r2"/>
</dbReference>
<keyword evidence="4" id="KW-0804">Transcription</keyword>
<dbReference type="InterPro" id="IPR013324">
    <property type="entry name" value="RNA_pol_sigma_r3/r4-like"/>
</dbReference>
<evidence type="ECO:0000256" key="4">
    <source>
        <dbReference type="ARBA" id="ARBA00023163"/>
    </source>
</evidence>
<feature type="domain" description="RNA polymerase sigma-70 region 2" evidence="5">
    <location>
        <begin position="29"/>
        <end position="97"/>
    </location>
</feature>
<keyword evidence="8" id="KW-1185">Reference proteome</keyword>
<dbReference type="Pfam" id="PF04542">
    <property type="entry name" value="Sigma70_r2"/>
    <property type="match status" value="1"/>
</dbReference>
<dbReference type="STRING" id="1891671.SAMN06295885_0465"/>
<dbReference type="SUPFAM" id="SSF88946">
    <property type="entry name" value="Sigma2 domain of RNA polymerase sigma factors"/>
    <property type="match status" value="1"/>
</dbReference>
<feature type="domain" description="RNA polymerase sigma factor 70 region 4 type 2" evidence="6">
    <location>
        <begin position="128"/>
        <end position="181"/>
    </location>
</feature>
<dbReference type="InterPro" id="IPR013249">
    <property type="entry name" value="RNA_pol_sigma70_r4_t2"/>
</dbReference>
<dbReference type="InterPro" id="IPR036388">
    <property type="entry name" value="WH-like_DNA-bd_sf"/>
</dbReference>
<dbReference type="InterPro" id="IPR007627">
    <property type="entry name" value="RNA_pol_sigma70_r2"/>
</dbReference>
<organism evidence="7 8">
    <name type="scientific">Rathayibacter oskolensis</name>
    <dbReference type="NCBI Taxonomy" id="1891671"/>
    <lineage>
        <taxon>Bacteria</taxon>
        <taxon>Bacillati</taxon>
        <taxon>Actinomycetota</taxon>
        <taxon>Actinomycetes</taxon>
        <taxon>Micrococcales</taxon>
        <taxon>Microbacteriaceae</taxon>
        <taxon>Rathayibacter</taxon>
    </lineage>
</organism>
<keyword evidence="3" id="KW-0731">Sigma factor</keyword>
<gene>
    <name evidence="7" type="ORF">SAMN06295885_0465</name>
</gene>
<comment type="similarity">
    <text evidence="1">Belongs to the sigma-70 factor family. ECF subfamily.</text>
</comment>
<dbReference type="Pfam" id="PF08281">
    <property type="entry name" value="Sigma70_r4_2"/>
    <property type="match status" value="1"/>
</dbReference>
<dbReference type="Gene3D" id="1.10.1740.10">
    <property type="match status" value="1"/>
</dbReference>
<dbReference type="RefSeq" id="WP_085474987.1">
    <property type="nucleotide sequence ID" value="NZ_FXBM01000001.1"/>
</dbReference>
<sequence length="199" mass="21905">MTTSSPPRDAAESSWASVLTGDPDGFGRLYDTYRLRVFWHALRHTRALHDAEDITALVFLEAWRKRTAIRLVDGSPLPWLLATTNNVARNVDRSRRRHQLALGRLPEPRHQEDFSDEAGDRIDTAPRREAIRSAFAGLAARDQDVLSLCIIAEMPTAEAARVLGVPVGTVKSRLSRAKAKLATLITDLTADAATDGGAR</sequence>
<evidence type="ECO:0000259" key="6">
    <source>
        <dbReference type="Pfam" id="PF08281"/>
    </source>
</evidence>
<evidence type="ECO:0000313" key="7">
    <source>
        <dbReference type="EMBL" id="SMH30682.1"/>
    </source>
</evidence>
<evidence type="ECO:0000259" key="5">
    <source>
        <dbReference type="Pfam" id="PF04542"/>
    </source>
</evidence>
<dbReference type="InterPro" id="IPR014284">
    <property type="entry name" value="RNA_pol_sigma-70_dom"/>
</dbReference>
<dbReference type="GO" id="GO:0003677">
    <property type="term" value="F:DNA binding"/>
    <property type="evidence" value="ECO:0007669"/>
    <property type="project" value="InterPro"/>
</dbReference>
<dbReference type="CDD" id="cd06171">
    <property type="entry name" value="Sigma70_r4"/>
    <property type="match status" value="1"/>
</dbReference>
<evidence type="ECO:0000256" key="1">
    <source>
        <dbReference type="ARBA" id="ARBA00010641"/>
    </source>
</evidence>
<dbReference type="GO" id="GO:0016987">
    <property type="term" value="F:sigma factor activity"/>
    <property type="evidence" value="ECO:0007669"/>
    <property type="project" value="UniProtKB-KW"/>
</dbReference>
<evidence type="ECO:0000313" key="8">
    <source>
        <dbReference type="Proteomes" id="UP000193711"/>
    </source>
</evidence>
<name>A0A1X7N202_9MICO</name>
<dbReference type="InterPro" id="IPR039425">
    <property type="entry name" value="RNA_pol_sigma-70-like"/>
</dbReference>
<dbReference type="SUPFAM" id="SSF88659">
    <property type="entry name" value="Sigma3 and sigma4 domains of RNA polymerase sigma factors"/>
    <property type="match status" value="1"/>
</dbReference>
<proteinExistence type="inferred from homology"/>
<dbReference type="PANTHER" id="PTHR43133:SF25">
    <property type="entry name" value="RNA POLYMERASE SIGMA FACTOR RFAY-RELATED"/>
    <property type="match status" value="1"/>
</dbReference>
<dbReference type="NCBIfam" id="TIGR02937">
    <property type="entry name" value="sigma70-ECF"/>
    <property type="match status" value="1"/>
</dbReference>
<protein>
    <submittedName>
        <fullName evidence="7">RNA polymerase sigma-70 factor, ECF subfamily</fullName>
    </submittedName>
</protein>
<reference evidence="8" key="1">
    <citation type="submission" date="2017-04" db="EMBL/GenBank/DDBJ databases">
        <authorList>
            <person name="Varghese N."/>
            <person name="Submissions S."/>
        </authorList>
    </citation>
    <scope>NUCLEOTIDE SEQUENCE [LARGE SCALE GENOMIC DNA]</scope>
    <source>
        <strain evidence="8">VKM Ac-2121</strain>
    </source>
</reference>